<dbReference type="GO" id="GO:0000155">
    <property type="term" value="F:phosphorelay sensor kinase activity"/>
    <property type="evidence" value="ECO:0007669"/>
    <property type="project" value="TreeGrafter"/>
</dbReference>
<dbReference type="EMBL" id="SDHW01000003">
    <property type="protein sequence ID" value="RXK59928.1"/>
    <property type="molecule type" value="Genomic_DNA"/>
</dbReference>
<reference evidence="6 7" key="1">
    <citation type="submission" date="2019-01" db="EMBL/GenBank/DDBJ databases">
        <title>Lacibacter sp. strain TTM-7.</title>
        <authorList>
            <person name="Chen W.-M."/>
        </authorList>
    </citation>
    <scope>NUCLEOTIDE SEQUENCE [LARGE SCALE GENOMIC DNA]</scope>
    <source>
        <strain evidence="6 7">TTM-7</strain>
    </source>
</reference>
<dbReference type="Pfam" id="PF07495">
    <property type="entry name" value="Y_Y_Y"/>
    <property type="match status" value="1"/>
</dbReference>
<dbReference type="Gene3D" id="2.130.10.10">
    <property type="entry name" value="YVTN repeat-like/Quinoprotein amine dehydrogenase"/>
    <property type="match status" value="2"/>
</dbReference>
<dbReference type="PANTHER" id="PTHR43547">
    <property type="entry name" value="TWO-COMPONENT HISTIDINE KINASE"/>
    <property type="match status" value="1"/>
</dbReference>
<accession>A0A4Q1CHU7</accession>
<dbReference type="AlphaFoldDB" id="A0A4Q1CHU7"/>
<dbReference type="InterPro" id="IPR011123">
    <property type="entry name" value="Y_Y_Y"/>
</dbReference>
<feature type="domain" description="HTH luxR-type" evidence="5">
    <location>
        <begin position="909"/>
        <end position="966"/>
    </location>
</feature>
<evidence type="ECO:0000256" key="3">
    <source>
        <dbReference type="SAM" id="Phobius"/>
    </source>
</evidence>
<keyword evidence="1" id="KW-0597">Phosphoprotein</keyword>
<feature type="coiled-coil region" evidence="2">
    <location>
        <begin position="770"/>
        <end position="860"/>
    </location>
</feature>
<keyword evidence="7" id="KW-1185">Reference proteome</keyword>
<evidence type="ECO:0000259" key="5">
    <source>
        <dbReference type="SMART" id="SM00421"/>
    </source>
</evidence>
<dbReference type="SUPFAM" id="SSF63829">
    <property type="entry name" value="Calcium-dependent phosphotriesterase"/>
    <property type="match status" value="1"/>
</dbReference>
<dbReference type="InterPro" id="IPR016032">
    <property type="entry name" value="Sig_transdc_resp-reg_C-effctor"/>
</dbReference>
<gene>
    <name evidence="6" type="ORF">ESA94_12830</name>
</gene>
<dbReference type="InterPro" id="IPR036388">
    <property type="entry name" value="WH-like_DNA-bd_sf"/>
</dbReference>
<feature type="chain" id="PRO_5020267660" evidence="4">
    <location>
        <begin position="25"/>
        <end position="971"/>
    </location>
</feature>
<dbReference type="Gene3D" id="1.10.10.10">
    <property type="entry name" value="Winged helix-like DNA-binding domain superfamily/Winged helix DNA-binding domain"/>
    <property type="match status" value="1"/>
</dbReference>
<evidence type="ECO:0000313" key="7">
    <source>
        <dbReference type="Proteomes" id="UP000290204"/>
    </source>
</evidence>
<proteinExistence type="predicted"/>
<keyword evidence="3" id="KW-1133">Transmembrane helix</keyword>
<dbReference type="InterPro" id="IPR013783">
    <property type="entry name" value="Ig-like_fold"/>
</dbReference>
<dbReference type="PANTHER" id="PTHR43547:SF2">
    <property type="entry name" value="HYBRID SIGNAL TRANSDUCTION HISTIDINE KINASE C"/>
    <property type="match status" value="1"/>
</dbReference>
<feature type="transmembrane region" description="Helical" evidence="3">
    <location>
        <begin position="752"/>
        <end position="770"/>
    </location>
</feature>
<evidence type="ECO:0000256" key="2">
    <source>
        <dbReference type="SAM" id="Coils"/>
    </source>
</evidence>
<dbReference type="InterPro" id="IPR000792">
    <property type="entry name" value="Tscrpt_reg_LuxR_C"/>
</dbReference>
<keyword evidence="3" id="KW-0472">Membrane</keyword>
<dbReference type="GO" id="GO:0006355">
    <property type="term" value="P:regulation of DNA-templated transcription"/>
    <property type="evidence" value="ECO:0007669"/>
    <property type="project" value="InterPro"/>
</dbReference>
<keyword evidence="3" id="KW-0812">Transmembrane</keyword>
<dbReference type="GO" id="GO:0003677">
    <property type="term" value="F:DNA binding"/>
    <property type="evidence" value="ECO:0007669"/>
    <property type="project" value="InterPro"/>
</dbReference>
<comment type="caution">
    <text evidence="6">The sequence shown here is derived from an EMBL/GenBank/DDBJ whole genome shotgun (WGS) entry which is preliminary data.</text>
</comment>
<dbReference type="SUPFAM" id="SSF46894">
    <property type="entry name" value="C-terminal effector domain of the bipartite response regulators"/>
    <property type="match status" value="1"/>
</dbReference>
<organism evidence="6 7">
    <name type="scientific">Lacibacter luteus</name>
    <dbReference type="NCBI Taxonomy" id="2508719"/>
    <lineage>
        <taxon>Bacteria</taxon>
        <taxon>Pseudomonadati</taxon>
        <taxon>Bacteroidota</taxon>
        <taxon>Chitinophagia</taxon>
        <taxon>Chitinophagales</taxon>
        <taxon>Chitinophagaceae</taxon>
        <taxon>Lacibacter</taxon>
    </lineage>
</organism>
<protein>
    <submittedName>
        <fullName evidence="6">Transcriptional regulator</fullName>
    </submittedName>
</protein>
<evidence type="ECO:0000256" key="1">
    <source>
        <dbReference type="ARBA" id="ARBA00022553"/>
    </source>
</evidence>
<evidence type="ECO:0000256" key="4">
    <source>
        <dbReference type="SAM" id="SignalP"/>
    </source>
</evidence>
<sequence length="971" mass="110797">MKTINWVTGILLMAACVATQMLCAQNTIGIPNIVNYTKQQYNAGSQNWGVVQDKNGIMYWANNDGLLSFDGVFWRMYKLPNKTIARSVAVSDDNKIYVGGQGEVGYFSPGSSGELFYTSLNKLIPAKDNDFADVWNICFYQNRVFFRANKKILEYDGKKVLAYNSGNWGFLGSVNGELIANEIDKGLVYYSNGQWLPKIKTGKLPTDNLLLRSALSLTKDSTLLVSLMHGLFILHGDTVSAFTTPDIKEVASKNISSACMISADRIALATNLGGCIIINKQGKFIQRFTKNEGIQNNNVLSVMADKNKNLWFGLDNGIDLVTYSNAIRNIFPDQQNRNAGYTSTIFNNELYLGVSTGVYRIGLDKLFNDISYTIGTFEFVENSQGQVWNLSTVNDKLLMGHNKGAFIIEGSKALPLDVRSGFWSFQPLYATQPSSVIVGGTYNGISFANYNNGNISMPVVNSNVESARFVAIGKNIIWIAHPYKGLYKVSYDATGIGNSERYIDKNKILSSNHNKIYKLKNKIVLTTDNGIFEYDEQQKDFIRSVSLEKLLGKAPVSYLKEDASGNIWFSRDRKISVVDRSFKEPRIVLIPEIDGRIMANGFENILVIDSSNVLIAAEKGFFHINYALYKKNRLPLQALVRKVQLSNVQENGLIYGGYNLLSSIPSVKYKYNSLHFECSSTLFGQELNTEYSYYLEGFDKDWSVWTRKTERDYTNIPAGYYTFKVKCRNNPDNESKESVFVFKVLPPWYQTWWAYSLYAVLFFSLIYLFYKRQQNKYKRLQQLKLQEQQRKYAEEQKQLQLQHQLEIEQNEKQIIELRNEKLQSEVEHKNSELASSAMNLVQKKELLSKLKEDLVQYKAAPDQGKAGKEFQKILKLIDKELDHNEEWEQFAVHFDSVHTNYLKKLKEQYPSLTTSDLKLAAYLRLNLSSKEIAQLMNISIRGVETSRYRLRKKLDLANEMNLFDHLIKITT</sequence>
<dbReference type="Gene3D" id="2.60.40.10">
    <property type="entry name" value="Immunoglobulins"/>
    <property type="match status" value="1"/>
</dbReference>
<feature type="signal peptide" evidence="4">
    <location>
        <begin position="1"/>
        <end position="24"/>
    </location>
</feature>
<name>A0A4Q1CHU7_9BACT</name>
<evidence type="ECO:0000313" key="6">
    <source>
        <dbReference type="EMBL" id="RXK59928.1"/>
    </source>
</evidence>
<dbReference type="SMART" id="SM00421">
    <property type="entry name" value="HTH_LUXR"/>
    <property type="match status" value="1"/>
</dbReference>
<dbReference type="OrthoDB" id="9809670at2"/>
<keyword evidence="4" id="KW-0732">Signal</keyword>
<dbReference type="PROSITE" id="PS51257">
    <property type="entry name" value="PROKAR_LIPOPROTEIN"/>
    <property type="match status" value="1"/>
</dbReference>
<keyword evidence="2" id="KW-0175">Coiled coil</keyword>
<dbReference type="Proteomes" id="UP000290204">
    <property type="component" value="Unassembled WGS sequence"/>
</dbReference>
<dbReference type="InterPro" id="IPR015943">
    <property type="entry name" value="WD40/YVTN_repeat-like_dom_sf"/>
</dbReference>